<evidence type="ECO:0000256" key="1">
    <source>
        <dbReference type="ARBA" id="ARBA00004123"/>
    </source>
</evidence>
<comment type="subcellular location">
    <subcellularLocation>
        <location evidence="1">Nucleus</location>
    </subcellularLocation>
</comment>
<sequence length="178" mass="20184">MHSETIPNSDITLLHSIQSYLLNDSDFPDDHHFCNPNYPISSSLNISTSSFWAQNCGEPAAPERAVHAPLEWRRYRGVRRRPWGKFAAEIRDPVKKGSRLWLGTYETPEDAALAYDEAAYKLRGSRARLNFPHLIGSSGAPCKPVRVTKRRRPLEPAVSSSSLFIMTRDHPKKSKIEL</sequence>
<keyword evidence="4" id="KW-0804">Transcription</keyword>
<proteinExistence type="predicted"/>
<comment type="caution">
    <text evidence="7">The sequence shown here is derived from an EMBL/GenBank/DDBJ whole genome shotgun (WGS) entry which is preliminary data.</text>
</comment>
<keyword evidence="2" id="KW-0805">Transcription regulation</keyword>
<evidence type="ECO:0000256" key="4">
    <source>
        <dbReference type="ARBA" id="ARBA00023163"/>
    </source>
</evidence>
<evidence type="ECO:0000259" key="6">
    <source>
        <dbReference type="PROSITE" id="PS51032"/>
    </source>
</evidence>
<evidence type="ECO:0000256" key="5">
    <source>
        <dbReference type="ARBA" id="ARBA00023242"/>
    </source>
</evidence>
<dbReference type="InterPro" id="IPR044808">
    <property type="entry name" value="ERF_plant"/>
</dbReference>
<protein>
    <recommendedName>
        <fullName evidence="6">AP2/ERF domain-containing protein</fullName>
    </recommendedName>
</protein>
<dbReference type="Pfam" id="PF00847">
    <property type="entry name" value="AP2"/>
    <property type="match status" value="1"/>
</dbReference>
<dbReference type="InterPro" id="IPR016177">
    <property type="entry name" value="DNA-bd_dom_sf"/>
</dbReference>
<reference evidence="7 8" key="1">
    <citation type="journal article" date="2021" name="Comput. Struct. Biotechnol. J.">
        <title>De novo genome assembly of the potent medicinal plant Rehmannia glutinosa using nanopore technology.</title>
        <authorList>
            <person name="Ma L."/>
            <person name="Dong C."/>
            <person name="Song C."/>
            <person name="Wang X."/>
            <person name="Zheng X."/>
            <person name="Niu Y."/>
            <person name="Chen S."/>
            <person name="Feng W."/>
        </authorList>
    </citation>
    <scope>NUCLEOTIDE SEQUENCE [LARGE SCALE GENOMIC DNA]</scope>
    <source>
        <strain evidence="7">DH-2019</strain>
    </source>
</reference>
<keyword evidence="5" id="KW-0539">Nucleus</keyword>
<dbReference type="Gene3D" id="3.30.730.10">
    <property type="entry name" value="AP2/ERF domain"/>
    <property type="match status" value="1"/>
</dbReference>
<dbReference type="Proteomes" id="UP001318860">
    <property type="component" value="Unassembled WGS sequence"/>
</dbReference>
<name>A0ABR0XUJ0_REHGL</name>
<dbReference type="PANTHER" id="PTHR31190:SF407">
    <property type="entry name" value="ETHYLENE-RESPONSIVE TRANSCRIPTION FACTOR 13-LIKE"/>
    <property type="match status" value="1"/>
</dbReference>
<keyword evidence="3" id="KW-0238">DNA-binding</keyword>
<dbReference type="InterPro" id="IPR036955">
    <property type="entry name" value="AP2/ERF_dom_sf"/>
</dbReference>
<evidence type="ECO:0000256" key="3">
    <source>
        <dbReference type="ARBA" id="ARBA00023125"/>
    </source>
</evidence>
<dbReference type="CDD" id="cd00018">
    <property type="entry name" value="AP2"/>
    <property type="match status" value="1"/>
</dbReference>
<gene>
    <name evidence="7" type="ORF">DH2020_002485</name>
</gene>
<evidence type="ECO:0000256" key="2">
    <source>
        <dbReference type="ARBA" id="ARBA00023015"/>
    </source>
</evidence>
<feature type="domain" description="AP2/ERF" evidence="6">
    <location>
        <begin position="74"/>
        <end position="132"/>
    </location>
</feature>
<dbReference type="PROSITE" id="PS51032">
    <property type="entry name" value="AP2_ERF"/>
    <property type="match status" value="1"/>
</dbReference>
<dbReference type="SUPFAM" id="SSF54171">
    <property type="entry name" value="DNA-binding domain"/>
    <property type="match status" value="1"/>
</dbReference>
<dbReference type="InterPro" id="IPR001471">
    <property type="entry name" value="AP2/ERF_dom"/>
</dbReference>
<evidence type="ECO:0000313" key="8">
    <source>
        <dbReference type="Proteomes" id="UP001318860"/>
    </source>
</evidence>
<dbReference type="SMART" id="SM00380">
    <property type="entry name" value="AP2"/>
    <property type="match status" value="1"/>
</dbReference>
<accession>A0ABR0XUJ0</accession>
<organism evidence="7 8">
    <name type="scientific">Rehmannia glutinosa</name>
    <name type="common">Chinese foxglove</name>
    <dbReference type="NCBI Taxonomy" id="99300"/>
    <lineage>
        <taxon>Eukaryota</taxon>
        <taxon>Viridiplantae</taxon>
        <taxon>Streptophyta</taxon>
        <taxon>Embryophyta</taxon>
        <taxon>Tracheophyta</taxon>
        <taxon>Spermatophyta</taxon>
        <taxon>Magnoliopsida</taxon>
        <taxon>eudicotyledons</taxon>
        <taxon>Gunneridae</taxon>
        <taxon>Pentapetalae</taxon>
        <taxon>asterids</taxon>
        <taxon>lamiids</taxon>
        <taxon>Lamiales</taxon>
        <taxon>Orobanchaceae</taxon>
        <taxon>Rehmannieae</taxon>
        <taxon>Rehmannia</taxon>
    </lineage>
</organism>
<dbReference type="PRINTS" id="PR00367">
    <property type="entry name" value="ETHRSPELEMNT"/>
</dbReference>
<keyword evidence="8" id="KW-1185">Reference proteome</keyword>
<dbReference type="EMBL" id="JABTTQ020000002">
    <property type="protein sequence ID" value="KAK6162644.1"/>
    <property type="molecule type" value="Genomic_DNA"/>
</dbReference>
<evidence type="ECO:0000313" key="7">
    <source>
        <dbReference type="EMBL" id="KAK6162644.1"/>
    </source>
</evidence>
<dbReference type="PANTHER" id="PTHR31190">
    <property type="entry name" value="DNA-BINDING DOMAIN"/>
    <property type="match status" value="1"/>
</dbReference>